<dbReference type="InterPro" id="IPR050765">
    <property type="entry name" value="Riboflavin_Biosynth_HTPR"/>
</dbReference>
<dbReference type="STRING" id="502025.Hoch_3169"/>
<dbReference type="InterPro" id="IPR002734">
    <property type="entry name" value="RibDG_C"/>
</dbReference>
<proteinExistence type="predicted"/>
<accession>D0LSH2</accession>
<dbReference type="PANTHER" id="PTHR38011">
    <property type="entry name" value="DIHYDROFOLATE REDUCTASE FAMILY PROTEIN (AFU_ORTHOLOGUE AFUA_8G06820)"/>
    <property type="match status" value="1"/>
</dbReference>
<dbReference type="InterPro" id="IPR024072">
    <property type="entry name" value="DHFR-like_dom_sf"/>
</dbReference>
<dbReference type="OrthoDB" id="2313602at2"/>
<sequence>METRRRCFIACSLDGFIAGPGDDLDWLPAPDVSPSGEELDEGGFRGFLAQIGALLMGRRTYEVVAAMDGDWPYGNRPVLVATHRPLDNAPRTVHAVSGDIASMVETACQAAGERDVYIDGGELLRQALDAELLDELVVTVVPVVLGQGTPLFAGAERRRELVLVSSRVFGAGLVQLRYRPVSAG</sequence>
<reference evidence="2 3" key="1">
    <citation type="journal article" date="2010" name="Stand. Genomic Sci.">
        <title>Complete genome sequence of Haliangium ochraceum type strain (SMP-2).</title>
        <authorList>
            <consortium name="US DOE Joint Genome Institute (JGI-PGF)"/>
            <person name="Ivanova N."/>
            <person name="Daum C."/>
            <person name="Lang E."/>
            <person name="Abt B."/>
            <person name="Kopitz M."/>
            <person name="Saunders E."/>
            <person name="Lapidus A."/>
            <person name="Lucas S."/>
            <person name="Glavina Del Rio T."/>
            <person name="Nolan M."/>
            <person name="Tice H."/>
            <person name="Copeland A."/>
            <person name="Cheng J.F."/>
            <person name="Chen F."/>
            <person name="Bruce D."/>
            <person name="Goodwin L."/>
            <person name="Pitluck S."/>
            <person name="Mavromatis K."/>
            <person name="Pati A."/>
            <person name="Mikhailova N."/>
            <person name="Chen A."/>
            <person name="Palaniappan K."/>
            <person name="Land M."/>
            <person name="Hauser L."/>
            <person name="Chang Y.J."/>
            <person name="Jeffries C.D."/>
            <person name="Detter J.C."/>
            <person name="Brettin T."/>
            <person name="Rohde M."/>
            <person name="Goker M."/>
            <person name="Bristow J."/>
            <person name="Markowitz V."/>
            <person name="Eisen J.A."/>
            <person name="Hugenholtz P."/>
            <person name="Kyrpides N.C."/>
            <person name="Klenk H.P."/>
        </authorList>
    </citation>
    <scope>NUCLEOTIDE SEQUENCE [LARGE SCALE GENOMIC DNA]</scope>
    <source>
        <strain evidence="3">DSM 14365 / CIP 107738 / JCM 11303 / AJ 13395 / SMP-2</strain>
    </source>
</reference>
<name>D0LSH2_HALO1</name>
<dbReference type="GO" id="GO:0009231">
    <property type="term" value="P:riboflavin biosynthetic process"/>
    <property type="evidence" value="ECO:0007669"/>
    <property type="project" value="InterPro"/>
</dbReference>
<evidence type="ECO:0000259" key="1">
    <source>
        <dbReference type="Pfam" id="PF01872"/>
    </source>
</evidence>
<dbReference type="KEGG" id="hoh:Hoch_3169"/>
<dbReference type="Pfam" id="PF01872">
    <property type="entry name" value="RibD_C"/>
    <property type="match status" value="1"/>
</dbReference>
<dbReference type="Gene3D" id="3.40.430.10">
    <property type="entry name" value="Dihydrofolate Reductase, subunit A"/>
    <property type="match status" value="1"/>
</dbReference>
<dbReference type="SUPFAM" id="SSF53597">
    <property type="entry name" value="Dihydrofolate reductase-like"/>
    <property type="match status" value="1"/>
</dbReference>
<dbReference type="AlphaFoldDB" id="D0LSH2"/>
<gene>
    <name evidence="2" type="ordered locus">Hoch_3169</name>
</gene>
<dbReference type="eggNOG" id="COG0262">
    <property type="taxonomic scope" value="Bacteria"/>
</dbReference>
<evidence type="ECO:0000313" key="3">
    <source>
        <dbReference type="Proteomes" id="UP000001880"/>
    </source>
</evidence>
<keyword evidence="3" id="KW-1185">Reference proteome</keyword>
<dbReference type="GO" id="GO:0008703">
    <property type="term" value="F:5-amino-6-(5-phosphoribosylamino)uracil reductase activity"/>
    <property type="evidence" value="ECO:0007669"/>
    <property type="project" value="InterPro"/>
</dbReference>
<feature type="domain" description="Bacterial bifunctional deaminase-reductase C-terminal" evidence="1">
    <location>
        <begin position="7"/>
        <end position="174"/>
    </location>
</feature>
<organism evidence="2 3">
    <name type="scientific">Haliangium ochraceum (strain DSM 14365 / JCM 11303 / SMP-2)</name>
    <dbReference type="NCBI Taxonomy" id="502025"/>
    <lineage>
        <taxon>Bacteria</taxon>
        <taxon>Pseudomonadati</taxon>
        <taxon>Myxococcota</taxon>
        <taxon>Polyangia</taxon>
        <taxon>Haliangiales</taxon>
        <taxon>Kofleriaceae</taxon>
        <taxon>Haliangium</taxon>
    </lineage>
</organism>
<dbReference type="Proteomes" id="UP000001880">
    <property type="component" value="Chromosome"/>
</dbReference>
<protein>
    <submittedName>
        <fullName evidence="2">Bifunctional deaminase-reductase domain protein</fullName>
    </submittedName>
</protein>
<dbReference type="PANTHER" id="PTHR38011:SF11">
    <property type="entry name" value="2,5-DIAMINO-6-RIBOSYLAMINO-4(3H)-PYRIMIDINONE 5'-PHOSPHATE REDUCTASE"/>
    <property type="match status" value="1"/>
</dbReference>
<dbReference type="EMBL" id="CP001804">
    <property type="protein sequence ID" value="ACY15671.1"/>
    <property type="molecule type" value="Genomic_DNA"/>
</dbReference>
<dbReference type="RefSeq" id="WP_012828271.1">
    <property type="nucleotide sequence ID" value="NC_013440.1"/>
</dbReference>
<evidence type="ECO:0000313" key="2">
    <source>
        <dbReference type="EMBL" id="ACY15671.1"/>
    </source>
</evidence>
<dbReference type="HOGENOM" id="CLU_043966_4_2_7"/>